<dbReference type="InterPro" id="IPR001895">
    <property type="entry name" value="RASGEF_cat_dom"/>
</dbReference>
<keyword evidence="1" id="KW-0344">Guanine-nucleotide releasing factor</keyword>
<feature type="region of interest" description="Disordered" evidence="2">
    <location>
        <begin position="827"/>
        <end position="862"/>
    </location>
</feature>
<dbReference type="PROSITE" id="PS50009">
    <property type="entry name" value="RASGEF_CAT"/>
    <property type="match status" value="1"/>
</dbReference>
<sequence>MASMANHQADTSSGLPVIPLSPIAQSYIICSNALNLATEKLTEAKKTNPPVQVGVLRGLLETSKVEAHRLNSLTRKMQSVEAATALFWDSDALARQIAVIDCQLYGNAFLDKRSLSQLDQEQTKLVHLVDFHHYLSHSVAHQLIYWAELVGNSELAAEVVPPVHPTKDSLVTHFVRVAYLLLHAYRDFSGFAAIVRALTFPEVRRLNKKLWHNCSSRTKDMFRELANLVSPGKNYAAYQVALRSKLELYVQGHGSMMIAVPWIQPHLLSIRSIVTAYTAGDNEDHMSLGDIVLSAPGARKLDMELSVLELCQQNNCSSDFSLQDILSTGGLYQLKPSNKRASMAASAAKAIHIEGLRAAVIPVANLNHLAPGEQLTHHWLVSRVYLRKDQLINESIEVEPLKAGETITCDSDEFEETRFVQPPVSRAASRRTSFVPPEQQQQQQQQDQEQYVEQELVDMSVKPSILAAENEDSEDDDDDEQNGSSDEGGLDATHNATDQSNEPANTPLVAPVQEVIVEHEVTPHPVTAETTAAHVTEDTLSSPAAAAAAVVVPEESQPATEEQDDHVEIIVEQEQPFQEMDPLSVTLKDAEREPAESKQVELQSVEPAAVELQDVEPKQVELKEMKKSVDNAEQEEEVQDVSAQQQEAEPLKPDSNEANKATLAPSSVSSSNSTSASKQKSRLSPTAPEFVPGSSNYGQPKKTDSIVTSTTEEKWCGYPIQEEDEVATLTTNTESEKWVGYPVPVDKQAVDQQQPEHDQEEEEEDEVWKGYPGPNSSTDSPRRASSQSETSEEWKGYQATKMEATWQRESALKVQEHEWQGYALETLDEDELDSSTMMDGEFEKSRQARGHKQQQHGKKMNF</sequence>
<feature type="compositionally biased region" description="Basic and acidic residues" evidence="2">
    <location>
        <begin position="588"/>
        <end position="599"/>
    </location>
</feature>
<dbReference type="SMART" id="SM00147">
    <property type="entry name" value="RasGEF"/>
    <property type="match status" value="1"/>
</dbReference>
<comment type="caution">
    <text evidence="4">The sequence shown here is derived from an EMBL/GenBank/DDBJ whole genome shotgun (WGS) entry which is preliminary data.</text>
</comment>
<evidence type="ECO:0000256" key="1">
    <source>
        <dbReference type="PROSITE-ProRule" id="PRU00168"/>
    </source>
</evidence>
<feature type="compositionally biased region" description="Polar residues" evidence="2">
    <location>
        <begin position="494"/>
        <end position="504"/>
    </location>
</feature>
<evidence type="ECO:0000259" key="3">
    <source>
        <dbReference type="PROSITE" id="PS50009"/>
    </source>
</evidence>
<dbReference type="GO" id="GO:0005085">
    <property type="term" value="F:guanyl-nucleotide exchange factor activity"/>
    <property type="evidence" value="ECO:0007669"/>
    <property type="project" value="UniProtKB-KW"/>
</dbReference>
<dbReference type="Gene3D" id="1.10.840.10">
    <property type="entry name" value="Ras guanine-nucleotide exchange factors catalytic domain"/>
    <property type="match status" value="1"/>
</dbReference>
<keyword evidence="5" id="KW-1185">Reference proteome</keyword>
<dbReference type="GO" id="GO:0007264">
    <property type="term" value="P:small GTPase-mediated signal transduction"/>
    <property type="evidence" value="ECO:0007669"/>
    <property type="project" value="InterPro"/>
</dbReference>
<dbReference type="InterPro" id="IPR036964">
    <property type="entry name" value="RASGEF_cat_dom_sf"/>
</dbReference>
<gene>
    <name evidence="4" type="ORF">MUCCIDRAFT_160053</name>
</gene>
<feature type="compositionally biased region" description="Basic residues" evidence="2">
    <location>
        <begin position="847"/>
        <end position="862"/>
    </location>
</feature>
<feature type="region of interest" description="Disordered" evidence="2">
    <location>
        <begin position="413"/>
        <end position="451"/>
    </location>
</feature>
<dbReference type="InterPro" id="IPR023578">
    <property type="entry name" value="Ras_GEF_dom_sf"/>
</dbReference>
<evidence type="ECO:0000313" key="5">
    <source>
        <dbReference type="Proteomes" id="UP000077051"/>
    </source>
</evidence>
<dbReference type="OrthoDB" id="10254377at2759"/>
<evidence type="ECO:0000313" key="4">
    <source>
        <dbReference type="EMBL" id="OAD06382.1"/>
    </source>
</evidence>
<accession>A0A162TQV5</accession>
<evidence type="ECO:0000256" key="2">
    <source>
        <dbReference type="SAM" id="MobiDB-lite"/>
    </source>
</evidence>
<feature type="compositionally biased region" description="Acidic residues" evidence="2">
    <location>
        <begin position="469"/>
        <end position="481"/>
    </location>
</feature>
<feature type="region of interest" description="Disordered" evidence="2">
    <location>
        <begin position="469"/>
        <end position="505"/>
    </location>
</feature>
<feature type="compositionally biased region" description="Basic and acidic residues" evidence="2">
    <location>
        <begin position="615"/>
        <end position="630"/>
    </location>
</feature>
<feature type="domain" description="Ras-GEF" evidence="3">
    <location>
        <begin position="89"/>
        <end position="348"/>
    </location>
</feature>
<name>A0A162TQV5_MUCCL</name>
<dbReference type="Proteomes" id="UP000077051">
    <property type="component" value="Unassembled WGS sequence"/>
</dbReference>
<feature type="compositionally biased region" description="Low complexity" evidence="2">
    <location>
        <begin position="438"/>
        <end position="449"/>
    </location>
</feature>
<organism evidence="4 5">
    <name type="scientific">Mucor lusitanicus CBS 277.49</name>
    <dbReference type="NCBI Taxonomy" id="747725"/>
    <lineage>
        <taxon>Eukaryota</taxon>
        <taxon>Fungi</taxon>
        <taxon>Fungi incertae sedis</taxon>
        <taxon>Mucoromycota</taxon>
        <taxon>Mucoromycotina</taxon>
        <taxon>Mucoromycetes</taxon>
        <taxon>Mucorales</taxon>
        <taxon>Mucorineae</taxon>
        <taxon>Mucoraceae</taxon>
        <taxon>Mucor</taxon>
    </lineage>
</organism>
<dbReference type="AlphaFoldDB" id="A0A162TQV5"/>
<protein>
    <recommendedName>
        <fullName evidence="3">Ras-GEF domain-containing protein</fullName>
    </recommendedName>
</protein>
<feature type="compositionally biased region" description="Low complexity" evidence="2">
    <location>
        <begin position="666"/>
        <end position="678"/>
    </location>
</feature>
<proteinExistence type="predicted"/>
<reference evidence="4 5" key="1">
    <citation type="submission" date="2015-06" db="EMBL/GenBank/DDBJ databases">
        <title>Expansion of signal transduction pathways in fungi by whole-genome duplication.</title>
        <authorList>
            <consortium name="DOE Joint Genome Institute"/>
            <person name="Corrochano L.M."/>
            <person name="Kuo A."/>
            <person name="Marcet-Houben M."/>
            <person name="Polaino S."/>
            <person name="Salamov A."/>
            <person name="Villalobos J.M."/>
            <person name="Alvarez M.I."/>
            <person name="Avalos J."/>
            <person name="Benito E.P."/>
            <person name="Benoit I."/>
            <person name="Burger G."/>
            <person name="Camino L.P."/>
            <person name="Canovas D."/>
            <person name="Cerda-Olmedo E."/>
            <person name="Cheng J.-F."/>
            <person name="Dominguez A."/>
            <person name="Elias M."/>
            <person name="Eslava A.P."/>
            <person name="Glaser F."/>
            <person name="Grimwood J."/>
            <person name="Gutierrez G."/>
            <person name="Heitman J."/>
            <person name="Henrissat B."/>
            <person name="Iturriaga E.A."/>
            <person name="Lang B.F."/>
            <person name="Lavin J.L."/>
            <person name="Lee S."/>
            <person name="Li W."/>
            <person name="Lindquist E."/>
            <person name="Lopez-Garcia S."/>
            <person name="Luque E.M."/>
            <person name="Marcos A.T."/>
            <person name="Martin J."/>
            <person name="Mccluskey K."/>
            <person name="Medina H.R."/>
            <person name="Miralles-Duran A."/>
            <person name="Miyazaki A."/>
            <person name="Munoz-Torres E."/>
            <person name="Oguiza J.A."/>
            <person name="Ohm R."/>
            <person name="Olmedo M."/>
            <person name="Orejas M."/>
            <person name="Ortiz-Castellanos L."/>
            <person name="Pisabarro A.G."/>
            <person name="Rodriguez-Romero J."/>
            <person name="Ruiz-Herrera J."/>
            <person name="Ruiz-Vazquez R."/>
            <person name="Sanz C."/>
            <person name="Schackwitz W."/>
            <person name="Schmutz J."/>
            <person name="Shahriari M."/>
            <person name="Shelest E."/>
            <person name="Silva-Franco F."/>
            <person name="Soanes D."/>
            <person name="Syed K."/>
            <person name="Tagua V.G."/>
            <person name="Talbot N.J."/>
            <person name="Thon M."/>
            <person name="De Vries R.P."/>
            <person name="Wiebenga A."/>
            <person name="Yadav J.S."/>
            <person name="Braun E.L."/>
            <person name="Baker S."/>
            <person name="Garre V."/>
            <person name="Horwitz B."/>
            <person name="Torres-Martinez S."/>
            <person name="Idnurm A."/>
            <person name="Herrera-Estrella A."/>
            <person name="Gabaldon T."/>
            <person name="Grigoriev I.V."/>
        </authorList>
    </citation>
    <scope>NUCLEOTIDE SEQUENCE [LARGE SCALE GENOMIC DNA]</scope>
    <source>
        <strain evidence="4 5">CBS 277.49</strain>
    </source>
</reference>
<dbReference type="EMBL" id="AMYB01000002">
    <property type="protein sequence ID" value="OAD06382.1"/>
    <property type="molecule type" value="Genomic_DNA"/>
</dbReference>
<feature type="compositionally biased region" description="Polar residues" evidence="2">
    <location>
        <begin position="774"/>
        <end position="789"/>
    </location>
</feature>
<dbReference type="VEuPathDB" id="FungiDB:MUCCIDRAFT_160053"/>
<dbReference type="SUPFAM" id="SSF48366">
    <property type="entry name" value="Ras GEF"/>
    <property type="match status" value="1"/>
</dbReference>
<dbReference type="Pfam" id="PF00617">
    <property type="entry name" value="RasGEF"/>
    <property type="match status" value="1"/>
</dbReference>
<feature type="region of interest" description="Disordered" evidence="2">
    <location>
        <begin position="587"/>
        <end position="797"/>
    </location>
</feature>
<dbReference type="STRING" id="747725.A0A162TQV5"/>